<keyword evidence="8" id="KW-1185">Reference proteome</keyword>
<feature type="transmembrane region" description="Helical" evidence="5">
    <location>
        <begin position="173"/>
        <end position="194"/>
    </location>
</feature>
<dbReference type="GO" id="GO:0007166">
    <property type="term" value="P:cell surface receptor signaling pathway"/>
    <property type="evidence" value="ECO:0007669"/>
    <property type="project" value="InterPro"/>
</dbReference>
<dbReference type="EMBL" id="CT868441">
    <property type="protein sequence ID" value="CAK82730.1"/>
    <property type="molecule type" value="Genomic_DNA"/>
</dbReference>
<dbReference type="GeneID" id="5035912"/>
<dbReference type="GO" id="GO:0007189">
    <property type="term" value="P:adenylate cyclase-activating G protein-coupled receptor signaling pathway"/>
    <property type="evidence" value="ECO:0000318"/>
    <property type="project" value="GO_Central"/>
</dbReference>
<dbReference type="OrthoDB" id="308125at2759"/>
<accession>A0DI63</accession>
<dbReference type="GO" id="GO:0004930">
    <property type="term" value="F:G protein-coupled receptor activity"/>
    <property type="evidence" value="ECO:0000318"/>
    <property type="project" value="GO_Central"/>
</dbReference>
<evidence type="ECO:0000256" key="2">
    <source>
        <dbReference type="ARBA" id="ARBA00022692"/>
    </source>
</evidence>
<keyword evidence="2 5" id="KW-0812">Transmembrane</keyword>
<feature type="transmembrane region" description="Helical" evidence="5">
    <location>
        <begin position="41"/>
        <end position="62"/>
    </location>
</feature>
<proteinExistence type="predicted"/>
<evidence type="ECO:0000256" key="5">
    <source>
        <dbReference type="SAM" id="Phobius"/>
    </source>
</evidence>
<keyword evidence="3 5" id="KW-1133">Transmembrane helix</keyword>
<feature type="domain" description="G-protein coupled receptors family 2 profile 2" evidence="6">
    <location>
        <begin position="4"/>
        <end position="194"/>
    </location>
</feature>
<dbReference type="PROSITE" id="PS50261">
    <property type="entry name" value="G_PROTEIN_RECEP_F2_4"/>
    <property type="match status" value="1"/>
</dbReference>
<dbReference type="AlphaFoldDB" id="A0DI63"/>
<evidence type="ECO:0000313" key="7">
    <source>
        <dbReference type="EMBL" id="CAK82730.1"/>
    </source>
</evidence>
<feature type="transmembrane region" description="Helical" evidence="5">
    <location>
        <begin position="6"/>
        <end position="29"/>
    </location>
</feature>
<dbReference type="InterPro" id="IPR017981">
    <property type="entry name" value="GPCR_2-like_7TM"/>
</dbReference>
<feature type="transmembrane region" description="Helical" evidence="5">
    <location>
        <begin position="68"/>
        <end position="91"/>
    </location>
</feature>
<dbReference type="OMA" id="YLYTTSH"/>
<name>A0DI63_PARTE</name>
<evidence type="ECO:0000256" key="3">
    <source>
        <dbReference type="ARBA" id="ARBA00022989"/>
    </source>
</evidence>
<dbReference type="KEGG" id="ptm:GSPATT00017101001"/>
<evidence type="ECO:0000259" key="6">
    <source>
        <dbReference type="PROSITE" id="PS50261"/>
    </source>
</evidence>
<dbReference type="PANTHER" id="PTHR23112">
    <property type="entry name" value="G PROTEIN-COUPLED RECEPTOR 157-RELATED"/>
    <property type="match status" value="1"/>
</dbReference>
<feature type="transmembrane region" description="Helical" evidence="5">
    <location>
        <begin position="119"/>
        <end position="138"/>
    </location>
</feature>
<dbReference type="Gene3D" id="1.20.1070.10">
    <property type="entry name" value="Rhodopsin 7-helix transmembrane proteins"/>
    <property type="match status" value="1"/>
</dbReference>
<gene>
    <name evidence="7" type="ORF">GSPATT00017101001</name>
</gene>
<organism evidence="7 8">
    <name type="scientific">Paramecium tetraurelia</name>
    <dbReference type="NCBI Taxonomy" id="5888"/>
    <lineage>
        <taxon>Eukaryota</taxon>
        <taxon>Sar</taxon>
        <taxon>Alveolata</taxon>
        <taxon>Ciliophora</taxon>
        <taxon>Intramacronucleata</taxon>
        <taxon>Oligohymenophorea</taxon>
        <taxon>Peniculida</taxon>
        <taxon>Parameciidae</taxon>
        <taxon>Paramecium</taxon>
    </lineage>
</organism>
<sequence>MQTYEIIITIGNCLSLCGALVIFFLFFHFEKLRQGFFSHTIIYITIGSMIQIIGIQLSSSYGMTNCKVSVSVLICGSLIMIFWSTIMIWALKKLFNVYSNRGSLQELENMHNQLRNNEFKLLLCSFGIPILLAIWPAVLDGATSEQQTNNFCYLYTTSHQTSAVKIQVEITKLIAWEIPIIFYLIYSMTVLYNIKKLQSIPQNNNLVMKKSLMKLYLQKSKKLLNDCQLILLSQSFVLFYSQLWTQRPSLMLKQINFNSKIGGIQSTISWTMLSLWEFFNFFAYISQSSVQEEVFRGNSKEQELNPLLPQDLEESINERDYFYQINSNMQESGQQNN</sequence>
<evidence type="ECO:0000256" key="4">
    <source>
        <dbReference type="ARBA" id="ARBA00023136"/>
    </source>
</evidence>
<dbReference type="GO" id="GO:0005886">
    <property type="term" value="C:plasma membrane"/>
    <property type="evidence" value="ECO:0000318"/>
    <property type="project" value="GO_Central"/>
</dbReference>
<protein>
    <recommendedName>
        <fullName evidence="6">G-protein coupled receptors family 2 profile 2 domain-containing protein</fullName>
    </recommendedName>
</protein>
<keyword evidence="4 5" id="KW-0472">Membrane</keyword>
<comment type="subcellular location">
    <subcellularLocation>
        <location evidence="1">Membrane</location>
        <topology evidence="1">Multi-pass membrane protein</topology>
    </subcellularLocation>
</comment>
<evidence type="ECO:0000256" key="1">
    <source>
        <dbReference type="ARBA" id="ARBA00004141"/>
    </source>
</evidence>
<dbReference type="InParanoid" id="A0DI63"/>
<dbReference type="Proteomes" id="UP000000600">
    <property type="component" value="Unassembled WGS sequence"/>
</dbReference>
<dbReference type="RefSeq" id="XP_001450127.1">
    <property type="nucleotide sequence ID" value="XM_001450090.1"/>
</dbReference>
<dbReference type="PANTHER" id="PTHR23112:SF0">
    <property type="entry name" value="TRANSMEMBRANE PROTEIN 116"/>
    <property type="match status" value="1"/>
</dbReference>
<dbReference type="HOGENOM" id="CLU_825035_0_0_1"/>
<evidence type="ECO:0000313" key="8">
    <source>
        <dbReference type="Proteomes" id="UP000000600"/>
    </source>
</evidence>
<reference evidence="7 8" key="1">
    <citation type="journal article" date="2006" name="Nature">
        <title>Global trends of whole-genome duplications revealed by the ciliate Paramecium tetraurelia.</title>
        <authorList>
            <consortium name="Genoscope"/>
            <person name="Aury J.-M."/>
            <person name="Jaillon O."/>
            <person name="Duret L."/>
            <person name="Noel B."/>
            <person name="Jubin C."/>
            <person name="Porcel B.M."/>
            <person name="Segurens B."/>
            <person name="Daubin V."/>
            <person name="Anthouard V."/>
            <person name="Aiach N."/>
            <person name="Arnaiz O."/>
            <person name="Billaut A."/>
            <person name="Beisson J."/>
            <person name="Blanc I."/>
            <person name="Bouhouche K."/>
            <person name="Camara F."/>
            <person name="Duharcourt S."/>
            <person name="Guigo R."/>
            <person name="Gogendeau D."/>
            <person name="Katinka M."/>
            <person name="Keller A.-M."/>
            <person name="Kissmehl R."/>
            <person name="Klotz C."/>
            <person name="Koll F."/>
            <person name="Le Moue A."/>
            <person name="Lepere C."/>
            <person name="Malinsky S."/>
            <person name="Nowacki M."/>
            <person name="Nowak J.K."/>
            <person name="Plattner H."/>
            <person name="Poulain J."/>
            <person name="Ruiz F."/>
            <person name="Serrano V."/>
            <person name="Zagulski M."/>
            <person name="Dessen P."/>
            <person name="Betermier M."/>
            <person name="Weissenbach J."/>
            <person name="Scarpelli C."/>
            <person name="Schachter V."/>
            <person name="Sperling L."/>
            <person name="Meyer E."/>
            <person name="Cohen J."/>
            <person name="Wincker P."/>
        </authorList>
    </citation>
    <scope>NUCLEOTIDE SEQUENCE [LARGE SCALE GENOMIC DNA]</scope>
    <source>
        <strain evidence="7 8">Stock d4-2</strain>
    </source>
</reference>